<feature type="transmembrane region" description="Helical" evidence="10">
    <location>
        <begin position="39"/>
        <end position="61"/>
    </location>
</feature>
<gene>
    <name evidence="11" type="ORF">DLAC_07450</name>
</gene>
<dbReference type="GO" id="GO:0005886">
    <property type="term" value="C:plasma membrane"/>
    <property type="evidence" value="ECO:0007669"/>
    <property type="project" value="UniProtKB-SubCell"/>
</dbReference>
<keyword evidence="12" id="KW-1185">Reference proteome</keyword>
<keyword evidence="3 9" id="KW-0813">Transport</keyword>
<dbReference type="PANTHER" id="PTHR19139">
    <property type="entry name" value="AQUAPORIN TRANSPORTER"/>
    <property type="match status" value="1"/>
</dbReference>
<dbReference type="OrthoDB" id="13694at2759"/>
<feature type="transmembrane region" description="Helical" evidence="10">
    <location>
        <begin position="230"/>
        <end position="251"/>
    </location>
</feature>
<name>A0A151ZCS3_TIELA</name>
<dbReference type="SUPFAM" id="SSF81338">
    <property type="entry name" value="Aquaporin-like"/>
    <property type="match status" value="1"/>
</dbReference>
<evidence type="ECO:0000256" key="8">
    <source>
        <dbReference type="ARBA" id="ARBA00023136"/>
    </source>
</evidence>
<feature type="transmembrane region" description="Helical" evidence="10">
    <location>
        <begin position="150"/>
        <end position="175"/>
    </location>
</feature>
<dbReference type="AlphaFoldDB" id="A0A151ZCS3"/>
<dbReference type="InParanoid" id="A0A151ZCS3"/>
<sequence>MSNGFHLFTPYTNADKNKVILRVPEPTIRLTIRQMLSEFFGTLFLVFLISGSGLAATFTYSDPAVRWALIAVIQGFSIAAVIWFISGISGCQLNPAVSLACIVTGRMGILNGIIYIIFQLAGAMAGAALMKACLPGEYEKNLSATTLNPAVNVARGICFELIATSFLVLVVLGVAVYNEWDPKISRVAPLAIGCAVIAGVGALVPFTGGSMNPARSFGPAVMSGTWSHHYVYWAGPMAGGIIAGLIWRLILSERILLVDRPYTDFQKSTYGTAEK</sequence>
<dbReference type="GO" id="GO:0015250">
    <property type="term" value="F:water channel activity"/>
    <property type="evidence" value="ECO:0007669"/>
    <property type="project" value="TreeGrafter"/>
</dbReference>
<dbReference type="InterPro" id="IPR000425">
    <property type="entry name" value="MIP"/>
</dbReference>
<organism evidence="11 12">
    <name type="scientific">Tieghemostelium lacteum</name>
    <name type="common">Slime mold</name>
    <name type="synonym">Dictyostelium lacteum</name>
    <dbReference type="NCBI Taxonomy" id="361077"/>
    <lineage>
        <taxon>Eukaryota</taxon>
        <taxon>Amoebozoa</taxon>
        <taxon>Evosea</taxon>
        <taxon>Eumycetozoa</taxon>
        <taxon>Dictyostelia</taxon>
        <taxon>Dictyosteliales</taxon>
        <taxon>Raperosteliaceae</taxon>
        <taxon>Tieghemostelium</taxon>
    </lineage>
</organism>
<protein>
    <submittedName>
        <fullName evidence="11">Aquaporin-like protein</fullName>
    </submittedName>
</protein>
<evidence type="ECO:0000313" key="11">
    <source>
        <dbReference type="EMBL" id="KYQ91674.1"/>
    </source>
</evidence>
<dbReference type="EMBL" id="LODT01000034">
    <property type="protein sequence ID" value="KYQ91674.1"/>
    <property type="molecule type" value="Genomic_DNA"/>
</dbReference>
<dbReference type="Pfam" id="PF00230">
    <property type="entry name" value="MIP"/>
    <property type="match status" value="1"/>
</dbReference>
<reference evidence="11 12" key="1">
    <citation type="submission" date="2015-12" db="EMBL/GenBank/DDBJ databases">
        <title>Dictyostelia acquired genes for synthesis and detection of signals that induce cell-type specialization by lateral gene transfer from prokaryotes.</title>
        <authorList>
            <person name="Gloeckner G."/>
            <person name="Schaap P."/>
        </authorList>
    </citation>
    <scope>NUCLEOTIDE SEQUENCE [LARGE SCALE GENOMIC DNA]</scope>
    <source>
        <strain evidence="11 12">TK</strain>
    </source>
</reference>
<keyword evidence="5 9" id="KW-0812">Transmembrane</keyword>
<comment type="subcellular location">
    <subcellularLocation>
        <location evidence="1">Cell membrane</location>
        <topology evidence="1">Multi-pass membrane protein</topology>
    </subcellularLocation>
</comment>
<evidence type="ECO:0000256" key="10">
    <source>
        <dbReference type="SAM" id="Phobius"/>
    </source>
</evidence>
<feature type="transmembrane region" description="Helical" evidence="10">
    <location>
        <begin position="187"/>
        <end position="210"/>
    </location>
</feature>
<dbReference type="FunFam" id="1.20.1080.10:FF:000062">
    <property type="entry name" value="Aquaporin A"/>
    <property type="match status" value="1"/>
</dbReference>
<keyword evidence="6" id="KW-0677">Repeat</keyword>
<evidence type="ECO:0000313" key="12">
    <source>
        <dbReference type="Proteomes" id="UP000076078"/>
    </source>
</evidence>
<comment type="similarity">
    <text evidence="2 9">Belongs to the MIP/aquaporin (TC 1.A.8) family.</text>
</comment>
<dbReference type="InterPro" id="IPR022357">
    <property type="entry name" value="MIP_CS"/>
</dbReference>
<dbReference type="PROSITE" id="PS00221">
    <property type="entry name" value="MIP"/>
    <property type="match status" value="1"/>
</dbReference>
<evidence type="ECO:0000256" key="5">
    <source>
        <dbReference type="ARBA" id="ARBA00022692"/>
    </source>
</evidence>
<dbReference type="Proteomes" id="UP000076078">
    <property type="component" value="Unassembled WGS sequence"/>
</dbReference>
<evidence type="ECO:0000256" key="1">
    <source>
        <dbReference type="ARBA" id="ARBA00004651"/>
    </source>
</evidence>
<evidence type="ECO:0000256" key="2">
    <source>
        <dbReference type="ARBA" id="ARBA00006175"/>
    </source>
</evidence>
<proteinExistence type="inferred from homology"/>
<feature type="transmembrane region" description="Helical" evidence="10">
    <location>
        <begin position="67"/>
        <end position="88"/>
    </location>
</feature>
<dbReference type="PRINTS" id="PR00783">
    <property type="entry name" value="MINTRINSICP"/>
</dbReference>
<evidence type="ECO:0000256" key="9">
    <source>
        <dbReference type="RuleBase" id="RU000477"/>
    </source>
</evidence>
<dbReference type="OMA" id="YKNLWVY"/>
<keyword evidence="4" id="KW-1003">Cell membrane</keyword>
<evidence type="ECO:0000256" key="6">
    <source>
        <dbReference type="ARBA" id="ARBA00022737"/>
    </source>
</evidence>
<dbReference type="PANTHER" id="PTHR19139:SF199">
    <property type="entry name" value="MIP17260P"/>
    <property type="match status" value="1"/>
</dbReference>
<dbReference type="InterPro" id="IPR034294">
    <property type="entry name" value="Aquaporin_transptr"/>
</dbReference>
<dbReference type="FunCoup" id="A0A151ZCS3">
    <property type="interactions" value="26"/>
</dbReference>
<dbReference type="InterPro" id="IPR023271">
    <property type="entry name" value="Aquaporin-like"/>
</dbReference>
<feature type="transmembrane region" description="Helical" evidence="10">
    <location>
        <begin position="109"/>
        <end position="130"/>
    </location>
</feature>
<keyword evidence="8 10" id="KW-0472">Membrane</keyword>
<evidence type="ECO:0000256" key="3">
    <source>
        <dbReference type="ARBA" id="ARBA00022448"/>
    </source>
</evidence>
<dbReference type="Gene3D" id="1.20.1080.10">
    <property type="entry name" value="Glycerol uptake facilitator protein"/>
    <property type="match status" value="1"/>
</dbReference>
<keyword evidence="7 10" id="KW-1133">Transmembrane helix</keyword>
<evidence type="ECO:0000256" key="4">
    <source>
        <dbReference type="ARBA" id="ARBA00022475"/>
    </source>
</evidence>
<comment type="caution">
    <text evidence="11">The sequence shown here is derived from an EMBL/GenBank/DDBJ whole genome shotgun (WGS) entry which is preliminary data.</text>
</comment>
<accession>A0A151ZCS3</accession>
<evidence type="ECO:0000256" key="7">
    <source>
        <dbReference type="ARBA" id="ARBA00022989"/>
    </source>
</evidence>
<dbReference type="STRING" id="361077.A0A151ZCS3"/>